<feature type="non-terminal residue" evidence="4">
    <location>
        <position position="1"/>
    </location>
</feature>
<evidence type="ECO:0000313" key="4">
    <source>
        <dbReference type="EMBL" id="MCH83415.1"/>
    </source>
</evidence>
<dbReference type="InterPro" id="IPR036875">
    <property type="entry name" value="Znf_CCHC_sf"/>
</dbReference>
<dbReference type="GO" id="GO:0008270">
    <property type="term" value="F:zinc ion binding"/>
    <property type="evidence" value="ECO:0007669"/>
    <property type="project" value="UniProtKB-KW"/>
</dbReference>
<dbReference type="EMBL" id="LXQA010005160">
    <property type="protein sequence ID" value="MCH83415.1"/>
    <property type="molecule type" value="Genomic_DNA"/>
</dbReference>
<keyword evidence="1" id="KW-0479">Metal-binding</keyword>
<keyword evidence="1" id="KW-0863">Zinc-finger</keyword>
<keyword evidence="1" id="KW-0862">Zinc</keyword>
<dbReference type="SUPFAM" id="SSF57756">
    <property type="entry name" value="Retrovirus zinc finger-like domains"/>
    <property type="match status" value="1"/>
</dbReference>
<reference evidence="4 5" key="1">
    <citation type="journal article" date="2018" name="Front. Plant Sci.">
        <title>Red Clover (Trifolium pratense) and Zigzag Clover (T. medium) - A Picture of Genomic Similarities and Differences.</title>
        <authorList>
            <person name="Dluhosova J."/>
            <person name="Istvanek J."/>
            <person name="Nedelnik J."/>
            <person name="Repkova J."/>
        </authorList>
    </citation>
    <scope>NUCLEOTIDE SEQUENCE [LARGE SCALE GENOMIC DNA]</scope>
    <source>
        <strain evidence="5">cv. 10/8</strain>
        <tissue evidence="4">Leaf</tissue>
    </source>
</reference>
<protein>
    <submittedName>
        <fullName evidence="4">Gag-protease polyprotein</fullName>
    </submittedName>
</protein>
<evidence type="ECO:0000256" key="2">
    <source>
        <dbReference type="SAM" id="Coils"/>
    </source>
</evidence>
<dbReference type="Proteomes" id="UP000265520">
    <property type="component" value="Unassembled WGS sequence"/>
</dbReference>
<accession>A0A392M8H6</accession>
<evidence type="ECO:0000313" key="5">
    <source>
        <dbReference type="Proteomes" id="UP000265520"/>
    </source>
</evidence>
<organism evidence="4 5">
    <name type="scientific">Trifolium medium</name>
    <dbReference type="NCBI Taxonomy" id="97028"/>
    <lineage>
        <taxon>Eukaryota</taxon>
        <taxon>Viridiplantae</taxon>
        <taxon>Streptophyta</taxon>
        <taxon>Embryophyta</taxon>
        <taxon>Tracheophyta</taxon>
        <taxon>Spermatophyta</taxon>
        <taxon>Magnoliopsida</taxon>
        <taxon>eudicotyledons</taxon>
        <taxon>Gunneridae</taxon>
        <taxon>Pentapetalae</taxon>
        <taxon>rosids</taxon>
        <taxon>fabids</taxon>
        <taxon>Fabales</taxon>
        <taxon>Fabaceae</taxon>
        <taxon>Papilionoideae</taxon>
        <taxon>50 kb inversion clade</taxon>
        <taxon>NPAAA clade</taxon>
        <taxon>Hologalegina</taxon>
        <taxon>IRL clade</taxon>
        <taxon>Trifolieae</taxon>
        <taxon>Trifolium</taxon>
    </lineage>
</organism>
<dbReference type="GO" id="GO:0006508">
    <property type="term" value="P:proteolysis"/>
    <property type="evidence" value="ECO:0007669"/>
    <property type="project" value="UniProtKB-KW"/>
</dbReference>
<dbReference type="AlphaFoldDB" id="A0A392M8H6"/>
<dbReference type="GO" id="GO:0003676">
    <property type="term" value="F:nucleic acid binding"/>
    <property type="evidence" value="ECO:0007669"/>
    <property type="project" value="InterPro"/>
</dbReference>
<evidence type="ECO:0000256" key="1">
    <source>
        <dbReference type="PROSITE-ProRule" id="PRU00047"/>
    </source>
</evidence>
<gene>
    <name evidence="4" type="ORF">A2U01_0004235</name>
</gene>
<keyword evidence="5" id="KW-1185">Reference proteome</keyword>
<dbReference type="Pfam" id="PF22936">
    <property type="entry name" value="Pol_BBD"/>
    <property type="match status" value="1"/>
</dbReference>
<comment type="caution">
    <text evidence="4">The sequence shown here is derived from an EMBL/GenBank/DDBJ whole genome shotgun (WGS) entry which is preliminary data.</text>
</comment>
<dbReference type="GO" id="GO:0008233">
    <property type="term" value="F:peptidase activity"/>
    <property type="evidence" value="ECO:0007669"/>
    <property type="project" value="UniProtKB-KW"/>
</dbReference>
<keyword evidence="4" id="KW-0645">Protease</keyword>
<feature type="domain" description="CCHC-type" evidence="3">
    <location>
        <begin position="149"/>
        <end position="163"/>
    </location>
</feature>
<dbReference type="InterPro" id="IPR001878">
    <property type="entry name" value="Znf_CCHC"/>
</dbReference>
<keyword evidence="2" id="KW-0175">Coiled coil</keyword>
<evidence type="ECO:0000259" key="3">
    <source>
        <dbReference type="PROSITE" id="PS50158"/>
    </source>
</evidence>
<proteinExistence type="predicted"/>
<sequence length="492" mass="56342">TLAHQVGGNLHTRRKQKKTISNLLEEKEKLASTITDLKEEITLLNSKLANMIKYVKMLNRGSDMLDEILEVGKRSGDMKGIWFDNNIIKEIKSVPKKTVPPKKKSQEQMFDQMSQHPAQLKYQKSDNMSQHLVRHRYSQHRGYKNSAKRCHHCGKYGHIKSECFKLYGYPTQKVNSPRNNKKKNLTKKMVKTKATYKDTQTKKVWKPKATTCMSAQTSFRGSKAKWYFDSRCSKHMIGVKKHLTEVKSHSNGYVISSDGRKGRIKGICKLAIPGLPCLDDVLLVEGLITNLISISQLCDQGLDVHCNNSECIISNKDQEVLMKGSKTRNKCYLWIPHNKSQQGLSVKEDNTKMSHKMVQHLCSSKEFESGQTNKAKGTLETRKPYTFKISLIKGSRSHRVCESSIDQHDVIQDVRTLSAQEDPNIPMEENHEELGTQDLNSKYQVRRRKERQKRKSWNLCTTRIHGFFDGFNINLLAILAASKFVTAKSVTK</sequence>
<dbReference type="PROSITE" id="PS50158">
    <property type="entry name" value="ZF_CCHC"/>
    <property type="match status" value="1"/>
</dbReference>
<keyword evidence="4" id="KW-0378">Hydrolase</keyword>
<feature type="coiled-coil region" evidence="2">
    <location>
        <begin position="13"/>
        <end position="47"/>
    </location>
</feature>
<name>A0A392M8H6_9FABA</name>
<dbReference type="InterPro" id="IPR054722">
    <property type="entry name" value="PolX-like_BBD"/>
</dbReference>